<evidence type="ECO:0000313" key="3">
    <source>
        <dbReference type="Proteomes" id="UP000001640"/>
    </source>
</evidence>
<feature type="region of interest" description="Disordered" evidence="1">
    <location>
        <begin position="109"/>
        <end position="130"/>
    </location>
</feature>
<feature type="compositionally biased region" description="Basic and acidic residues" evidence="1">
    <location>
        <begin position="393"/>
        <end position="410"/>
    </location>
</feature>
<dbReference type="AlphaFoldDB" id="G0V610"/>
<dbReference type="RefSeq" id="XP_003673289.1">
    <property type="nucleotide sequence ID" value="XM_003673241.1"/>
</dbReference>
<gene>
    <name evidence="2" type="primary">NCAS0A03420</name>
    <name evidence="2" type="ordered locus">NCAS_0A03420</name>
</gene>
<reference evidence="2 3" key="1">
    <citation type="journal article" date="2011" name="Proc. Natl. Acad. Sci. U.S.A.">
        <title>Evolutionary erosion of yeast sex chromosomes by mating-type switching accidents.</title>
        <authorList>
            <person name="Gordon J.L."/>
            <person name="Armisen D."/>
            <person name="Proux-Wera E."/>
            <person name="Oheigeartaigh S.S."/>
            <person name="Byrne K.P."/>
            <person name="Wolfe K.H."/>
        </authorList>
    </citation>
    <scope>NUCLEOTIDE SEQUENCE [LARGE SCALE GENOMIC DNA]</scope>
    <source>
        <strain evidence="3">ATCC 76901 / BCRC 22586 / CBS 4309 / NBRC 1992 / NRRL Y-12630</strain>
    </source>
</reference>
<evidence type="ECO:0000313" key="2">
    <source>
        <dbReference type="EMBL" id="CCC66900.1"/>
    </source>
</evidence>
<dbReference type="OMA" id="RISPHNQ"/>
<feature type="compositionally biased region" description="Polar residues" evidence="1">
    <location>
        <begin position="8"/>
        <end position="18"/>
    </location>
</feature>
<evidence type="ECO:0000256" key="1">
    <source>
        <dbReference type="SAM" id="MobiDB-lite"/>
    </source>
</evidence>
<feature type="compositionally biased region" description="Polar residues" evidence="1">
    <location>
        <begin position="369"/>
        <end position="387"/>
    </location>
</feature>
<feature type="compositionally biased region" description="Low complexity" evidence="1">
    <location>
        <begin position="72"/>
        <end position="82"/>
    </location>
</feature>
<feature type="compositionally biased region" description="Polar residues" evidence="1">
    <location>
        <begin position="36"/>
        <end position="71"/>
    </location>
</feature>
<accession>G0V610</accession>
<reference key="2">
    <citation type="submission" date="2011-08" db="EMBL/GenBank/DDBJ databases">
        <title>Genome sequence of Naumovozyma castellii.</title>
        <authorList>
            <person name="Gordon J.L."/>
            <person name="Armisen D."/>
            <person name="Proux-Wera E."/>
            <person name="OhEigeartaigh S.S."/>
            <person name="Byrne K.P."/>
            <person name="Wolfe K.H."/>
        </authorList>
    </citation>
    <scope>NUCLEOTIDE SEQUENCE</scope>
    <source>
        <strain>Type strain:CBS 4309</strain>
    </source>
</reference>
<sequence>MLLDSTLLEENTSPFSTPSKHRILSATSARKDVSDNRISPHNQSNAATNSPFTPGTNDSIFRSSTRLNHMNSPPSRSSPLSSFKKGSTTPVKLSLSIGKNGKATIVGATTPTQLSSTSSPSTSMVLSPASNEKSRVLDLLKKMRNKTNNINKKSYNLKKNGTNDSITKPVHIANRKPIINVKRRRSSVVVPPELSTIVETNSSSPSHEEKGTVVLPSIAVSSPSLAPSTPGATMVGTNILHFKTGLTPSMGLDKILLESVSPGRNNANNNTSHLTHFSSPSSIMFSPRNKAPLLPKPIHQGYHQSSMGYSYDDGNGNWIEFNNQLLASSSLPPPPQGFSPGRRQSWIRFESPGPSMLSMLNVDAKNSPLPISSTDKDTTQSNKSFQLSPLLITDDKEQQRSTEEQDDARTALKKNLFSTNI</sequence>
<dbReference type="Proteomes" id="UP000001640">
    <property type="component" value="Chromosome 1"/>
</dbReference>
<name>G0V610_NAUCA</name>
<protein>
    <submittedName>
        <fullName evidence="2">Uncharacterized protein</fullName>
    </submittedName>
</protein>
<feature type="region of interest" description="Disordered" evidence="1">
    <location>
        <begin position="368"/>
        <end position="421"/>
    </location>
</feature>
<keyword evidence="3" id="KW-1185">Reference proteome</keyword>
<dbReference type="eggNOG" id="ENOG502T2QJ">
    <property type="taxonomic scope" value="Eukaryota"/>
</dbReference>
<feature type="region of interest" description="Disordered" evidence="1">
    <location>
        <begin position="1"/>
        <end position="88"/>
    </location>
</feature>
<dbReference type="HOGENOM" id="CLU_601420_0_0_1"/>
<dbReference type="GeneID" id="96900387"/>
<dbReference type="KEGG" id="ncs:NCAS_0A03420"/>
<proteinExistence type="predicted"/>
<dbReference type="EMBL" id="HE576752">
    <property type="protein sequence ID" value="CCC66900.1"/>
    <property type="molecule type" value="Genomic_DNA"/>
</dbReference>
<dbReference type="InParanoid" id="G0V610"/>
<organism evidence="2 3">
    <name type="scientific">Naumovozyma castellii</name>
    <name type="common">Yeast</name>
    <name type="synonym">Saccharomyces castellii</name>
    <dbReference type="NCBI Taxonomy" id="27288"/>
    <lineage>
        <taxon>Eukaryota</taxon>
        <taxon>Fungi</taxon>
        <taxon>Dikarya</taxon>
        <taxon>Ascomycota</taxon>
        <taxon>Saccharomycotina</taxon>
        <taxon>Saccharomycetes</taxon>
        <taxon>Saccharomycetales</taxon>
        <taxon>Saccharomycetaceae</taxon>
        <taxon>Naumovozyma</taxon>
    </lineage>
</organism>
<dbReference type="OrthoDB" id="4066944at2759"/>
<dbReference type="FunCoup" id="G0V610">
    <property type="interactions" value="102"/>
</dbReference>